<dbReference type="InterPro" id="IPR035903">
    <property type="entry name" value="HesB-like_dom_sf"/>
</dbReference>
<evidence type="ECO:0000313" key="3">
    <source>
        <dbReference type="Proteomes" id="UP000182152"/>
    </source>
</evidence>
<evidence type="ECO:0008006" key="4">
    <source>
        <dbReference type="Google" id="ProtNLM"/>
    </source>
</evidence>
<dbReference type="PIRSF" id="PIRSF034852">
    <property type="entry name" value="UCP034852"/>
    <property type="match status" value="1"/>
</dbReference>
<dbReference type="InterPro" id="IPR008326">
    <property type="entry name" value="PdhI-like"/>
</dbReference>
<keyword evidence="3" id="KW-1185">Reference proteome</keyword>
<accession>A0A1L8WJD0</accession>
<dbReference type="SUPFAM" id="SSF89360">
    <property type="entry name" value="HesB-like domain"/>
    <property type="match status" value="1"/>
</dbReference>
<sequence>MELSVTENARKWFEEELSIPEHYGIRFFGKVYGKTEVHDGFSIGMSVEQPEQPIKTKIIDGLLFFIEGADEWFFKGYDLIVDYDATLNEPMYHFKER</sequence>
<protein>
    <recommendedName>
        <fullName evidence="4">HesB-like protein</fullName>
    </recommendedName>
</protein>
<gene>
    <name evidence="2" type="ORF">RV14_GL000282</name>
</gene>
<dbReference type="STRING" id="150033.RV14_GL000282"/>
<comment type="similarity">
    <text evidence="1">Belongs to the HesB/IscA family.</text>
</comment>
<dbReference type="Proteomes" id="UP000182152">
    <property type="component" value="Unassembled WGS sequence"/>
</dbReference>
<name>A0A1L8WJD0_9ENTE</name>
<organism evidence="2 3">
    <name type="scientific">Enterococcus ratti</name>
    <dbReference type="NCBI Taxonomy" id="150033"/>
    <lineage>
        <taxon>Bacteria</taxon>
        <taxon>Bacillati</taxon>
        <taxon>Bacillota</taxon>
        <taxon>Bacilli</taxon>
        <taxon>Lactobacillales</taxon>
        <taxon>Enterococcaceae</taxon>
        <taxon>Enterococcus</taxon>
    </lineage>
</organism>
<reference evidence="2 3" key="1">
    <citation type="submission" date="2014-12" db="EMBL/GenBank/DDBJ databases">
        <title>Draft genome sequences of 29 type strains of Enterococci.</title>
        <authorList>
            <person name="Zhong Z."/>
            <person name="Sun Z."/>
            <person name="Liu W."/>
            <person name="Zhang W."/>
            <person name="Zhang H."/>
        </authorList>
    </citation>
    <scope>NUCLEOTIDE SEQUENCE [LARGE SCALE GENOMIC DNA]</scope>
    <source>
        <strain evidence="2 3">DSM 15687</strain>
    </source>
</reference>
<dbReference type="AlphaFoldDB" id="A0A1L8WJD0"/>
<dbReference type="EMBL" id="JXLB01000011">
    <property type="protein sequence ID" value="OJG81127.1"/>
    <property type="molecule type" value="Genomic_DNA"/>
</dbReference>
<comment type="caution">
    <text evidence="2">The sequence shown here is derived from an EMBL/GenBank/DDBJ whole genome shotgun (WGS) entry which is preliminary data.</text>
</comment>
<dbReference type="RefSeq" id="WP_071855491.1">
    <property type="nucleotide sequence ID" value="NZ_JBCLRY010000008.1"/>
</dbReference>
<proteinExistence type="inferred from homology"/>
<dbReference type="OrthoDB" id="1645729at2"/>
<evidence type="ECO:0000313" key="2">
    <source>
        <dbReference type="EMBL" id="OJG81127.1"/>
    </source>
</evidence>
<evidence type="ECO:0000256" key="1">
    <source>
        <dbReference type="ARBA" id="ARBA00006718"/>
    </source>
</evidence>